<keyword evidence="3" id="KW-1185">Reference proteome</keyword>
<protein>
    <submittedName>
        <fullName evidence="2">Uncharacterized protein</fullName>
    </submittedName>
</protein>
<evidence type="ECO:0000313" key="2">
    <source>
        <dbReference type="EMBL" id="KAG5934145.1"/>
    </source>
</evidence>
<reference evidence="2 3" key="1">
    <citation type="journal article" date="2020" name="bioRxiv">
        <title>Whole genome comparisons of ergot fungi reveals the divergence and evolution of species within the genus Claviceps are the result of varying mechanisms driving genome evolution and host range expansion.</title>
        <authorList>
            <person name="Wyka S.A."/>
            <person name="Mondo S.J."/>
            <person name="Liu M."/>
            <person name="Dettman J."/>
            <person name="Nalam V."/>
            <person name="Broders K.D."/>
        </authorList>
    </citation>
    <scope>NUCLEOTIDE SEQUENCE [LARGE SCALE GENOMIC DNA]</scope>
    <source>
        <strain evidence="2 3">CCC 1485</strain>
    </source>
</reference>
<evidence type="ECO:0000256" key="1">
    <source>
        <dbReference type="SAM" id="MobiDB-lite"/>
    </source>
</evidence>
<comment type="caution">
    <text evidence="2">The sequence shown here is derived from an EMBL/GenBank/DDBJ whole genome shotgun (WGS) entry which is preliminary data.</text>
</comment>
<gene>
    <name evidence="2" type="ORF">E4U60_004044</name>
</gene>
<proteinExistence type="predicted"/>
<dbReference type="Proteomes" id="UP000706124">
    <property type="component" value="Unassembled WGS sequence"/>
</dbReference>
<feature type="region of interest" description="Disordered" evidence="1">
    <location>
        <begin position="535"/>
        <end position="573"/>
    </location>
</feature>
<name>A0A9P7M9C9_9HYPO</name>
<accession>A0A9P7M9C9</accession>
<dbReference type="EMBL" id="SRPO01000326">
    <property type="protein sequence ID" value="KAG5934145.1"/>
    <property type="molecule type" value="Genomic_DNA"/>
</dbReference>
<organism evidence="2 3">
    <name type="scientific">Claviceps pazoutovae</name>
    <dbReference type="NCBI Taxonomy" id="1649127"/>
    <lineage>
        <taxon>Eukaryota</taxon>
        <taxon>Fungi</taxon>
        <taxon>Dikarya</taxon>
        <taxon>Ascomycota</taxon>
        <taxon>Pezizomycotina</taxon>
        <taxon>Sordariomycetes</taxon>
        <taxon>Hypocreomycetidae</taxon>
        <taxon>Hypocreales</taxon>
        <taxon>Clavicipitaceae</taxon>
        <taxon>Claviceps</taxon>
    </lineage>
</organism>
<sequence length="573" mass="65404">MDRLPRELIDAILRRCVAQGPKNNVLQLRLVCRLFDRVLKPSGCRTLGLELSRLSRASHVRRPDPDALQTIGYHCKSLYIDLMVLRDEMEVDYLETVFARVATMAEFCQSMRRKYCMNKSSFTETEYYHTVESLLFNCRQIDRLRLNLPFQLVGRHCNAATMILANTLKALACRPEEDSACLKTLVLENVADMTIISLWLNPTDVGNIMKVFADLHHLVLTLRRHDTEAQRAFGSCFWDVIEHADRLETLCLVGMDHDDRPPRGLKQTRFWQIPVEDWRVRSLPTPRTSFSNLTCLELKRLEMLPDAFLKATTQVFGETLEELYLNEIYLKTEQSNDWNQDSRKILWVGIPNKRPDDDCQWMAMRVRAATPRLKVCRASFLAYDHYLREDIAMPPDFDLIDPCGLGRSVSQRFVEVVLGVHQPNSPTGEPVLYFPHEPSDDSRLHKLWNRTRAPFVEEYDTNAYQATLDNPTSGWQKSLDGIFINSNSGTLDELHYIAQTACQGMNEINRRTAASGVAVGHEGAIMRVPGADDGAVQETEQGAGQEVTQQDVTETDTTEQGDTVQHVAEQDEP</sequence>
<evidence type="ECO:0000313" key="3">
    <source>
        <dbReference type="Proteomes" id="UP000706124"/>
    </source>
</evidence>
<dbReference type="AlphaFoldDB" id="A0A9P7M9C9"/>
<dbReference type="OrthoDB" id="4798537at2759"/>